<evidence type="ECO:0000256" key="9">
    <source>
        <dbReference type="ARBA" id="ARBA00022490"/>
    </source>
</evidence>
<keyword evidence="13 27" id="KW-0547">Nucleotide-binding</keyword>
<evidence type="ECO:0000256" key="15">
    <source>
        <dbReference type="ARBA" id="ARBA00022801"/>
    </source>
</evidence>
<dbReference type="GO" id="GO:0000398">
    <property type="term" value="P:mRNA splicing, via spliceosome"/>
    <property type="evidence" value="ECO:0007669"/>
    <property type="project" value="InterPro"/>
</dbReference>
<comment type="subcellular location">
    <subcellularLocation>
        <location evidence="3">Cell membrane</location>
        <topology evidence="3">Peripheral membrane protein</topology>
        <orientation evidence="3">Cytoplasmic side</orientation>
    </subcellularLocation>
    <subcellularLocation>
        <location evidence="4">Cytoplasm</location>
        <location evidence="4">Cell cortex</location>
    </subcellularLocation>
    <subcellularLocation>
        <location evidence="2">Cytoplasm</location>
        <location evidence="2">Cytoskeleton</location>
        <location evidence="2">Microtubule organizing center</location>
        <location evidence="2">Centrosome</location>
    </subcellularLocation>
    <subcellularLocation>
        <location evidence="5">Membrane</location>
        <topology evidence="5">Lipid-anchor</topology>
    </subcellularLocation>
    <subcellularLocation>
        <location evidence="1">Nucleus</location>
    </subcellularLocation>
</comment>
<evidence type="ECO:0000256" key="2">
    <source>
        <dbReference type="ARBA" id="ARBA00004300"/>
    </source>
</evidence>
<dbReference type="SUPFAM" id="SSF52540">
    <property type="entry name" value="P-loop containing nucleoside triphosphate hydrolases"/>
    <property type="match status" value="1"/>
</dbReference>
<dbReference type="CDD" id="cd12411">
    <property type="entry name" value="RRM_ist3_like"/>
    <property type="match status" value="1"/>
</dbReference>
<evidence type="ECO:0000259" key="31">
    <source>
        <dbReference type="PROSITE" id="PS50102"/>
    </source>
</evidence>
<dbReference type="GO" id="GO:0005525">
    <property type="term" value="F:GTP binding"/>
    <property type="evidence" value="ECO:0007669"/>
    <property type="project" value="UniProtKB-KW"/>
</dbReference>
<evidence type="ECO:0000256" key="7">
    <source>
        <dbReference type="ARBA" id="ARBA00022448"/>
    </source>
</evidence>
<feature type="binding site" evidence="27">
    <location>
        <begin position="464"/>
        <end position="467"/>
    </location>
    <ligand>
        <name>GTP</name>
        <dbReference type="ChEBI" id="CHEBI:37565"/>
    </ligand>
</feature>
<evidence type="ECO:0000256" key="25">
    <source>
        <dbReference type="ARBA" id="ARBA00039888"/>
    </source>
</evidence>
<keyword evidence="23" id="KW-0449">Lipoprotein</keyword>
<name>V9KF71_CALMI</name>
<keyword evidence="14" id="KW-0498">Mitosis</keyword>
<evidence type="ECO:0000256" key="4">
    <source>
        <dbReference type="ARBA" id="ARBA00004544"/>
    </source>
</evidence>
<keyword evidence="19" id="KW-0564">Palmitate</keyword>
<keyword evidence="7" id="KW-0813">Transport</keyword>
<feature type="domain" description="RRM" evidence="31">
    <location>
        <begin position="36"/>
        <end position="114"/>
    </location>
</feature>
<dbReference type="GO" id="GO:0031683">
    <property type="term" value="F:G-protein beta/gamma-subunit complex binding"/>
    <property type="evidence" value="ECO:0007669"/>
    <property type="project" value="InterPro"/>
</dbReference>
<dbReference type="GO" id="GO:0005938">
    <property type="term" value="C:cell cortex"/>
    <property type="evidence" value="ECO:0007669"/>
    <property type="project" value="UniProtKB-SubCell"/>
</dbReference>
<evidence type="ECO:0000256" key="26">
    <source>
        <dbReference type="ARBA" id="ARBA00042569"/>
    </source>
</evidence>
<feature type="compositionally biased region" description="Basic residues" evidence="30">
    <location>
        <begin position="162"/>
        <end position="178"/>
    </location>
</feature>
<evidence type="ECO:0000256" key="28">
    <source>
        <dbReference type="PIRSR" id="PIRSR601019-2"/>
    </source>
</evidence>
<dbReference type="GO" id="GO:0005813">
    <property type="term" value="C:centrosome"/>
    <property type="evidence" value="ECO:0007669"/>
    <property type="project" value="UniProtKB-SubCell"/>
</dbReference>
<dbReference type="AlphaFoldDB" id="V9KF71"/>
<keyword evidence="15" id="KW-0378">Hydrolase</keyword>
<dbReference type="PROSITE" id="PS51882">
    <property type="entry name" value="G_ALPHA"/>
    <property type="match status" value="1"/>
</dbReference>
<dbReference type="EMBL" id="JW864127">
    <property type="protein sequence ID" value="AFO96644.1"/>
    <property type="molecule type" value="mRNA"/>
</dbReference>
<feature type="binding site" evidence="27">
    <location>
        <begin position="395"/>
        <end position="399"/>
    </location>
    <ligand>
        <name>GTP</name>
        <dbReference type="ChEBI" id="CHEBI:37565"/>
    </ligand>
</feature>
<feature type="binding site" evidence="28">
    <location>
        <position position="242"/>
    </location>
    <ligand>
        <name>Mg(2+)</name>
        <dbReference type="ChEBI" id="CHEBI:18420"/>
    </ligand>
</feature>
<reference evidence="32" key="1">
    <citation type="journal article" date="2014" name="Nature">
        <title>Elephant shark genome provides unique insights into gnathostome evolution.</title>
        <authorList>
            <consortium name="International Elephant Shark Genome Sequencing Consortium"/>
            <person name="Venkatesh B."/>
            <person name="Lee A.P."/>
            <person name="Ravi V."/>
            <person name="Maurya A.K."/>
            <person name="Lian M.M."/>
            <person name="Swann J.B."/>
            <person name="Ohta Y."/>
            <person name="Flajnik M.F."/>
            <person name="Sutoh Y."/>
            <person name="Kasahara M."/>
            <person name="Hoon S."/>
            <person name="Gangu V."/>
            <person name="Roy S.W."/>
            <person name="Irimia M."/>
            <person name="Korzh V."/>
            <person name="Kondrychyn I."/>
            <person name="Lim Z.W."/>
            <person name="Tay B.H."/>
            <person name="Tohari S."/>
            <person name="Kong K.W."/>
            <person name="Ho S."/>
            <person name="Lorente-Galdos B."/>
            <person name="Quilez J."/>
            <person name="Marques-Bonet T."/>
            <person name="Raney B.J."/>
            <person name="Ingham P.W."/>
            <person name="Tay A."/>
            <person name="Hillier L.W."/>
            <person name="Minx P."/>
            <person name="Boehm T."/>
            <person name="Wilson R.K."/>
            <person name="Brenner S."/>
            <person name="Warren W.C."/>
        </authorList>
    </citation>
    <scope>NUCLEOTIDE SEQUENCE</scope>
    <source>
        <tissue evidence="32">Spleen</tissue>
    </source>
</reference>
<feature type="binding site" evidence="27">
    <location>
        <begin position="370"/>
        <end position="376"/>
    </location>
    <ligand>
        <name>GTP</name>
        <dbReference type="ChEBI" id="CHEBI:37565"/>
    </ligand>
</feature>
<keyword evidence="22" id="KW-0539">Nucleus</keyword>
<dbReference type="OrthoDB" id="5817230at2759"/>
<keyword evidence="24" id="KW-0131">Cell cycle</keyword>
<dbReference type="PANTHER" id="PTHR10218:SF359">
    <property type="entry name" value="GUANINE NUCLEOTIDE-BINDING PROTEIN G(I) SUBUNIT ALPHA-1"/>
    <property type="match status" value="1"/>
</dbReference>
<evidence type="ECO:0000256" key="29">
    <source>
        <dbReference type="PROSITE-ProRule" id="PRU00176"/>
    </source>
</evidence>
<keyword evidence="9" id="KW-0963">Cytoplasm</keyword>
<comment type="similarity">
    <text evidence="6">Belongs to the G-alpha family. G(i/o/t/z) subfamily.</text>
</comment>
<evidence type="ECO:0000256" key="13">
    <source>
        <dbReference type="ARBA" id="ARBA00022741"/>
    </source>
</evidence>
<evidence type="ECO:0000256" key="14">
    <source>
        <dbReference type="ARBA" id="ARBA00022776"/>
    </source>
</evidence>
<evidence type="ECO:0000256" key="6">
    <source>
        <dbReference type="ARBA" id="ARBA00006628"/>
    </source>
</evidence>
<evidence type="ECO:0000256" key="30">
    <source>
        <dbReference type="SAM" id="MobiDB-lite"/>
    </source>
</evidence>
<dbReference type="Pfam" id="PF00503">
    <property type="entry name" value="G-alpha"/>
    <property type="match status" value="1"/>
</dbReference>
<evidence type="ECO:0000256" key="12">
    <source>
        <dbReference type="ARBA" id="ARBA00022723"/>
    </source>
</evidence>
<dbReference type="SUPFAM" id="SSF54928">
    <property type="entry name" value="RNA-binding domain, RBD"/>
    <property type="match status" value="1"/>
</dbReference>
<keyword evidence="20" id="KW-0206">Cytoskeleton</keyword>
<keyword evidence="12 28" id="KW-0479">Metal-binding</keyword>
<evidence type="ECO:0000256" key="5">
    <source>
        <dbReference type="ARBA" id="ARBA00004635"/>
    </source>
</evidence>
<evidence type="ECO:0000313" key="32">
    <source>
        <dbReference type="EMBL" id="AFO96644.1"/>
    </source>
</evidence>
<feature type="binding site" evidence="27">
    <location>
        <begin position="238"/>
        <end position="243"/>
    </location>
    <ligand>
        <name>GTP</name>
        <dbReference type="ChEBI" id="CHEBI:37565"/>
    </ligand>
</feature>
<protein>
    <recommendedName>
        <fullName evidence="25">Guanine nucleotide-binding protein G(i) subunit alpha-1</fullName>
    </recommendedName>
    <alternativeName>
        <fullName evidence="26">Adenylate cyclase-inhibiting G alpha protein</fullName>
    </alternativeName>
</protein>
<evidence type="ECO:0000256" key="8">
    <source>
        <dbReference type="ARBA" id="ARBA00022475"/>
    </source>
</evidence>
<dbReference type="PRINTS" id="PR00441">
    <property type="entry name" value="GPROTEINAI"/>
</dbReference>
<dbReference type="CDD" id="cd00066">
    <property type="entry name" value="G-alpha"/>
    <property type="match status" value="1"/>
</dbReference>
<dbReference type="InterPro" id="IPR001019">
    <property type="entry name" value="Gprotein_alpha_su"/>
</dbReference>
<evidence type="ECO:0000256" key="3">
    <source>
        <dbReference type="ARBA" id="ARBA00004413"/>
    </source>
</evidence>
<evidence type="ECO:0000256" key="16">
    <source>
        <dbReference type="ARBA" id="ARBA00022842"/>
    </source>
</evidence>
<dbReference type="PRINTS" id="PR00318">
    <property type="entry name" value="GPROTEINA"/>
</dbReference>
<dbReference type="GO" id="GO:0007188">
    <property type="term" value="P:adenylate cyclase-modulating G protein-coupled receptor signaling pathway"/>
    <property type="evidence" value="ECO:0007669"/>
    <property type="project" value="InterPro"/>
</dbReference>
<feature type="binding site" evidence="27">
    <location>
        <begin position="345"/>
        <end position="346"/>
    </location>
    <ligand>
        <name>GTP</name>
        <dbReference type="ChEBI" id="CHEBI:37565"/>
    </ligand>
</feature>
<dbReference type="PANTHER" id="PTHR10218">
    <property type="entry name" value="GTP-BINDING PROTEIN ALPHA SUBUNIT"/>
    <property type="match status" value="1"/>
</dbReference>
<organism evidence="32">
    <name type="scientific">Callorhinchus milii</name>
    <name type="common">Ghost shark</name>
    <dbReference type="NCBI Taxonomy" id="7868"/>
    <lineage>
        <taxon>Eukaryota</taxon>
        <taxon>Metazoa</taxon>
        <taxon>Chordata</taxon>
        <taxon>Craniata</taxon>
        <taxon>Vertebrata</taxon>
        <taxon>Chondrichthyes</taxon>
        <taxon>Holocephali</taxon>
        <taxon>Chimaeriformes</taxon>
        <taxon>Callorhinchidae</taxon>
        <taxon>Callorhinchus</taxon>
    </lineage>
</organism>
<evidence type="ECO:0000256" key="17">
    <source>
        <dbReference type="ARBA" id="ARBA00023134"/>
    </source>
</evidence>
<evidence type="ECO:0000256" key="24">
    <source>
        <dbReference type="ARBA" id="ARBA00023306"/>
    </source>
</evidence>
<keyword evidence="29" id="KW-0694">RNA-binding</keyword>
<dbReference type="GeneID" id="103176999"/>
<dbReference type="GO" id="GO:0003723">
    <property type="term" value="F:RNA binding"/>
    <property type="evidence" value="ECO:0007669"/>
    <property type="project" value="UniProtKB-UniRule"/>
</dbReference>
<dbReference type="FunFam" id="3.40.50.300:FF:002487">
    <property type="entry name" value="Guanine nucleotide-binding protein G(i) subunit alpha-1"/>
    <property type="match status" value="1"/>
</dbReference>
<evidence type="ECO:0000256" key="23">
    <source>
        <dbReference type="ARBA" id="ARBA00023288"/>
    </source>
</evidence>
<keyword evidence="16 28" id="KW-0460">Magnesium</keyword>
<keyword evidence="17 27" id="KW-0342">GTP-binding</keyword>
<dbReference type="InterPro" id="IPR011025">
    <property type="entry name" value="GproteinA_insert"/>
</dbReference>
<accession>V9KF71</accession>
<feature type="binding site" evidence="28">
    <location>
        <position position="376"/>
    </location>
    <ligand>
        <name>Mg(2+)</name>
        <dbReference type="ChEBI" id="CHEBI:18420"/>
    </ligand>
</feature>
<keyword evidence="18" id="KW-0472">Membrane</keyword>
<dbReference type="FunFam" id="3.30.70.330:FF:000962">
    <property type="entry name" value="RBMX2 ortholog"/>
    <property type="match status" value="1"/>
</dbReference>
<evidence type="ECO:0000256" key="27">
    <source>
        <dbReference type="PIRSR" id="PIRSR601019-1"/>
    </source>
</evidence>
<sequence length="549" mass="62291">MNPITKVKLINELNAREAELGVKENASWHSEYKDSAWVYIGGFPYELTEGDVICVFSQYGEIVNINLVRDKKTGKSKGFCFICFEDQRSTILAVDNLNGIKIKGRTIRVDHVANYKPPKDREDIDDVTKKLREEGCAPKVPALAPASPESSEEEGTSEATAKKRKKDKKKKKKKKRQQRNGNGSSSSSRPVRGEKMGCTLSTDDKAAVERSKMIDRNLREDGEKAAREVKLLLLGSGESGKSTIVKQMKIIHEDGYSEEECKQYKAVVYSNTIQSIIAIIRAMGRLKIDFGDPARADDARQLFVLAGAAEEGFMTAELAGVIKRLWKDSGVQACFNRSREYQLNDSAAYYLNDLDRISQASYVPTQQDVLRTRIKTTGIVETHFTFKDLHFKMFDVGGQRSERKKWIHCFEGVTAIIFCVALSDYDLVLAEDEEMNRMHESMKLFDSICNNKWFTDTSIILFLNKKDLFEEKIKRSPLTICFPEYAGSNTYEEAAAYIQCQFEDLNKRKDTKEIYTHFTCATDTKNVQFVFDAVTDVIIKNNLKDCGLF</sequence>
<dbReference type="KEGG" id="cmk:103176999"/>
<evidence type="ECO:0000256" key="11">
    <source>
        <dbReference type="ARBA" id="ARBA00022707"/>
    </source>
</evidence>
<keyword evidence="8" id="KW-1003">Cell membrane</keyword>
<dbReference type="Gene3D" id="1.10.400.10">
    <property type="entry name" value="GI Alpha 1, domain 2-like"/>
    <property type="match status" value="1"/>
</dbReference>
<dbReference type="Pfam" id="PF00076">
    <property type="entry name" value="RRM_1"/>
    <property type="match status" value="1"/>
</dbReference>
<dbReference type="GO" id="GO:0003924">
    <property type="term" value="F:GTPase activity"/>
    <property type="evidence" value="ECO:0007669"/>
    <property type="project" value="InterPro"/>
</dbReference>
<dbReference type="FunFam" id="1.10.400.10:FF:000001">
    <property type="entry name" value="Guanine nucleotide-binding protein G(I) subunit alpha"/>
    <property type="match status" value="1"/>
</dbReference>
<keyword evidence="10" id="KW-0132">Cell division</keyword>
<keyword evidence="21" id="KW-0807">Transducer</keyword>
<dbReference type="PROSITE" id="PS50102">
    <property type="entry name" value="RRM"/>
    <property type="match status" value="1"/>
</dbReference>
<dbReference type="Gene3D" id="3.40.50.300">
    <property type="entry name" value="P-loop containing nucleotide triphosphate hydrolases"/>
    <property type="match status" value="1"/>
</dbReference>
<dbReference type="GO" id="GO:0031821">
    <property type="term" value="F:G protein-coupled serotonin receptor binding"/>
    <property type="evidence" value="ECO:0007669"/>
    <property type="project" value="TreeGrafter"/>
</dbReference>
<dbReference type="GO" id="GO:0005834">
    <property type="term" value="C:heterotrimeric G-protein complex"/>
    <property type="evidence" value="ECO:0007669"/>
    <property type="project" value="TreeGrafter"/>
</dbReference>
<dbReference type="InterPro" id="IPR027417">
    <property type="entry name" value="P-loop_NTPase"/>
</dbReference>
<dbReference type="SMART" id="SM00275">
    <property type="entry name" value="G_alpha"/>
    <property type="match status" value="1"/>
</dbReference>
<evidence type="ECO:0000256" key="10">
    <source>
        <dbReference type="ARBA" id="ARBA00022618"/>
    </source>
</evidence>
<dbReference type="SUPFAM" id="SSF47895">
    <property type="entry name" value="Transducin (alpha subunit), insertion domain"/>
    <property type="match status" value="1"/>
</dbReference>
<dbReference type="InterPro" id="IPR045844">
    <property type="entry name" value="RRM_Ist3-like"/>
</dbReference>
<dbReference type="GO" id="GO:0046872">
    <property type="term" value="F:metal ion binding"/>
    <property type="evidence" value="ECO:0007669"/>
    <property type="project" value="UniProtKB-KW"/>
</dbReference>
<evidence type="ECO:0000256" key="1">
    <source>
        <dbReference type="ARBA" id="ARBA00004123"/>
    </source>
</evidence>
<feature type="region of interest" description="Disordered" evidence="30">
    <location>
        <begin position="135"/>
        <end position="206"/>
    </location>
</feature>
<dbReference type="InterPro" id="IPR012677">
    <property type="entry name" value="Nucleotide-bd_a/b_plait_sf"/>
</dbReference>
<dbReference type="GO" id="GO:0051301">
    <property type="term" value="P:cell division"/>
    <property type="evidence" value="ECO:0007669"/>
    <property type="project" value="UniProtKB-KW"/>
</dbReference>
<feature type="compositionally biased region" description="Low complexity" evidence="30">
    <location>
        <begin position="179"/>
        <end position="189"/>
    </location>
</feature>
<evidence type="ECO:0000256" key="22">
    <source>
        <dbReference type="ARBA" id="ARBA00023242"/>
    </source>
</evidence>
<dbReference type="InterPro" id="IPR035979">
    <property type="entry name" value="RBD_domain_sf"/>
</dbReference>
<keyword evidence="11" id="KW-0519">Myristate</keyword>
<evidence type="ECO:0000256" key="20">
    <source>
        <dbReference type="ARBA" id="ARBA00023212"/>
    </source>
</evidence>
<dbReference type="FunFam" id="3.40.50.300:FF:003559">
    <property type="entry name" value="Guanine nucleotide-binding protein G(i) subunit alpha-1"/>
    <property type="match status" value="1"/>
</dbReference>
<evidence type="ECO:0000256" key="19">
    <source>
        <dbReference type="ARBA" id="ARBA00023139"/>
    </source>
</evidence>
<dbReference type="GO" id="GO:0005634">
    <property type="term" value="C:nucleus"/>
    <property type="evidence" value="ECO:0007669"/>
    <property type="project" value="UniProtKB-SubCell"/>
</dbReference>
<feature type="binding site" evidence="27">
    <location>
        <position position="521"/>
    </location>
    <ligand>
        <name>GTP</name>
        <dbReference type="ChEBI" id="CHEBI:37565"/>
    </ligand>
</feature>
<proteinExistence type="evidence at transcript level"/>
<dbReference type="Gene3D" id="3.30.70.330">
    <property type="match status" value="1"/>
</dbReference>
<dbReference type="InterPro" id="IPR001408">
    <property type="entry name" value="Gprotein_alpha_I"/>
</dbReference>
<evidence type="ECO:0000256" key="18">
    <source>
        <dbReference type="ARBA" id="ARBA00023136"/>
    </source>
</evidence>
<dbReference type="SMART" id="SM00360">
    <property type="entry name" value="RRM"/>
    <property type="match status" value="1"/>
</dbReference>
<dbReference type="InterPro" id="IPR000504">
    <property type="entry name" value="RRM_dom"/>
</dbReference>
<evidence type="ECO:0000256" key="21">
    <source>
        <dbReference type="ARBA" id="ARBA00023224"/>
    </source>
</evidence>